<feature type="transmembrane region" description="Helical" evidence="8">
    <location>
        <begin position="563"/>
        <end position="582"/>
    </location>
</feature>
<evidence type="ECO:0000313" key="10">
    <source>
        <dbReference type="EMBL" id="MCQ6957007.1"/>
    </source>
</evidence>
<comment type="catalytic activity">
    <reaction evidence="1">
        <text>ATP + protein L-histidine = ADP + protein N-phospho-L-histidine.</text>
        <dbReference type="EC" id="2.7.13.3"/>
    </reaction>
</comment>
<evidence type="ECO:0000313" key="11">
    <source>
        <dbReference type="Proteomes" id="UP001204376"/>
    </source>
</evidence>
<sequence>MAKITTSFILKYSFLVVILFLLVEKVSGQTNTSETVLKNYSSSKKRLLVISTVQYINLLTQNNLDQDSIKLIANRITGQPFLLTYTEGFKNQQSSPGADLINKGKISEATTLLGNQRGEQRIMLLLELATWYLHQPGTLSKHLNSAAYFLELADKLSLSENLQDWQIECRLIRSELWHQRNADQKSQDILSAIIKSPSEDKNALHKIRALTQMATLFQQTDSSKVIYLNDAIKICRKQNFKEKEIELLFNLGLSHLVINGNLLEQDMIQALNIMSRINYRHSLYIQNVLSYAYILQSKNLQALQMAKLGLENMEWSNLKAVAGSFYNRMGSCYWTLNKLDYALYWFKRSISSGTIENRVFWYKSVFFATTLLYTKGNAQQALKLLDSVTRKFPPVTIWEKFQVLSTKSSCYTLMDKSDQADKINMEILDLADRNPTMDSYGELAPTYYEYAGNYISKGNIKKAKLFLKKGMERDGGSIDMKYLRYATLYKIDSLEGNTKGAFENHILYKKFYDSNLAMDQRKKMDELTVKYETEKKDQDIKILKQQKSSQQLELNRNLQIQKLIIAGACLLLIIIALLFKVFKINKSTNKAINKKNQILEHLLHEKEWLLKEVHHRVKNNLHTVMCLLESQAAYLENDALKAVESSQLRIYAMSLIHQKLYQSEDIKTVDMAIYLPEFIGYLKDSLGTGNRIFFELEIEPLKFGVAYAVPLSLIINEAITNAIKYAFPNNEKGIISVKMSRNGKFISMVIADNGIGIAREQLNGTTNSLGLKLINGLVDDIQGKITFKNDKGTHIQILFPEEPMISNA</sequence>
<keyword evidence="6" id="KW-0418">Kinase</keyword>
<keyword evidence="4" id="KW-0808">Transferase</keyword>
<dbReference type="EMBL" id="JANHOH010000001">
    <property type="protein sequence ID" value="MCQ6957007.1"/>
    <property type="molecule type" value="Genomic_DNA"/>
</dbReference>
<accession>A0ABT1SXL9</accession>
<organism evidence="10 11">
    <name type="scientific">Mucilaginibacter aquariorum</name>
    <dbReference type="NCBI Taxonomy" id="2967225"/>
    <lineage>
        <taxon>Bacteria</taxon>
        <taxon>Pseudomonadati</taxon>
        <taxon>Bacteroidota</taxon>
        <taxon>Sphingobacteriia</taxon>
        <taxon>Sphingobacteriales</taxon>
        <taxon>Sphingobacteriaceae</taxon>
        <taxon>Mucilaginibacter</taxon>
    </lineage>
</organism>
<dbReference type="EC" id="2.7.13.3" evidence="2"/>
<keyword evidence="7 10" id="KW-0067">ATP-binding</keyword>
<evidence type="ECO:0000256" key="1">
    <source>
        <dbReference type="ARBA" id="ARBA00000085"/>
    </source>
</evidence>
<evidence type="ECO:0000256" key="3">
    <source>
        <dbReference type="ARBA" id="ARBA00022553"/>
    </source>
</evidence>
<dbReference type="PROSITE" id="PS50109">
    <property type="entry name" value="HIS_KIN"/>
    <property type="match status" value="1"/>
</dbReference>
<dbReference type="Pfam" id="PF02518">
    <property type="entry name" value="HATPase_c"/>
    <property type="match status" value="1"/>
</dbReference>
<dbReference type="SMART" id="SM00387">
    <property type="entry name" value="HATPase_c"/>
    <property type="match status" value="1"/>
</dbReference>
<dbReference type="SUPFAM" id="SSF48452">
    <property type="entry name" value="TPR-like"/>
    <property type="match status" value="2"/>
</dbReference>
<dbReference type="InterPro" id="IPR011990">
    <property type="entry name" value="TPR-like_helical_dom_sf"/>
</dbReference>
<keyword evidence="8" id="KW-0812">Transmembrane</keyword>
<dbReference type="Gene3D" id="3.30.450.20">
    <property type="entry name" value="PAS domain"/>
    <property type="match status" value="1"/>
</dbReference>
<keyword evidence="3" id="KW-0597">Phosphoprotein</keyword>
<comment type="caution">
    <text evidence="10">The sequence shown here is derived from an EMBL/GenBank/DDBJ whole genome shotgun (WGS) entry which is preliminary data.</text>
</comment>
<evidence type="ECO:0000256" key="6">
    <source>
        <dbReference type="ARBA" id="ARBA00022777"/>
    </source>
</evidence>
<dbReference type="GO" id="GO:0005524">
    <property type="term" value="F:ATP binding"/>
    <property type="evidence" value="ECO:0007669"/>
    <property type="project" value="UniProtKB-KW"/>
</dbReference>
<dbReference type="RefSeq" id="WP_256537219.1">
    <property type="nucleotide sequence ID" value="NZ_JANHOH010000001.1"/>
</dbReference>
<dbReference type="Gene3D" id="1.25.40.10">
    <property type="entry name" value="Tetratricopeptide repeat domain"/>
    <property type="match status" value="1"/>
</dbReference>
<keyword evidence="11" id="KW-1185">Reference proteome</keyword>
<evidence type="ECO:0000256" key="5">
    <source>
        <dbReference type="ARBA" id="ARBA00022741"/>
    </source>
</evidence>
<dbReference type="Pfam" id="PF07568">
    <property type="entry name" value="HisKA_2"/>
    <property type="match status" value="1"/>
</dbReference>
<dbReference type="Gene3D" id="3.30.565.10">
    <property type="entry name" value="Histidine kinase-like ATPase, C-terminal domain"/>
    <property type="match status" value="1"/>
</dbReference>
<dbReference type="PANTHER" id="PTHR41523:SF8">
    <property type="entry name" value="ETHYLENE RESPONSE SENSOR PROTEIN"/>
    <property type="match status" value="1"/>
</dbReference>
<name>A0ABT1SXL9_9SPHI</name>
<evidence type="ECO:0000256" key="2">
    <source>
        <dbReference type="ARBA" id="ARBA00012438"/>
    </source>
</evidence>
<reference evidence="10 11" key="1">
    <citation type="submission" date="2022-07" db="EMBL/GenBank/DDBJ databases">
        <title>Mucilaginibacter sp. JC4.</title>
        <authorList>
            <person name="Le V."/>
            <person name="Ko S.-R."/>
            <person name="Ahn C.-Y."/>
            <person name="Oh H.-M."/>
        </authorList>
    </citation>
    <scope>NUCLEOTIDE SEQUENCE [LARGE SCALE GENOMIC DNA]</scope>
    <source>
        <strain evidence="10 11">JC4</strain>
    </source>
</reference>
<protein>
    <recommendedName>
        <fullName evidence="2">histidine kinase</fullName>
        <ecNumber evidence="2">2.7.13.3</ecNumber>
    </recommendedName>
</protein>
<feature type="domain" description="Histidine kinase" evidence="9">
    <location>
        <begin position="612"/>
        <end position="803"/>
    </location>
</feature>
<dbReference type="Proteomes" id="UP001204376">
    <property type="component" value="Unassembled WGS sequence"/>
</dbReference>
<proteinExistence type="predicted"/>
<keyword evidence="8" id="KW-0472">Membrane</keyword>
<dbReference type="InterPro" id="IPR003594">
    <property type="entry name" value="HATPase_dom"/>
</dbReference>
<gene>
    <name evidence="10" type="ORF">NPE20_03525</name>
</gene>
<evidence type="ECO:0000256" key="7">
    <source>
        <dbReference type="ARBA" id="ARBA00022840"/>
    </source>
</evidence>
<evidence type="ECO:0000256" key="4">
    <source>
        <dbReference type="ARBA" id="ARBA00022679"/>
    </source>
</evidence>
<keyword evidence="5" id="KW-0547">Nucleotide-binding</keyword>
<dbReference type="InterPro" id="IPR036890">
    <property type="entry name" value="HATPase_C_sf"/>
</dbReference>
<dbReference type="InterPro" id="IPR005467">
    <property type="entry name" value="His_kinase_dom"/>
</dbReference>
<keyword evidence="8" id="KW-1133">Transmembrane helix</keyword>
<evidence type="ECO:0000256" key="8">
    <source>
        <dbReference type="SAM" id="Phobius"/>
    </source>
</evidence>
<dbReference type="SUPFAM" id="SSF55874">
    <property type="entry name" value="ATPase domain of HSP90 chaperone/DNA topoisomerase II/histidine kinase"/>
    <property type="match status" value="1"/>
</dbReference>
<dbReference type="InterPro" id="IPR011495">
    <property type="entry name" value="Sig_transdc_His_kin_sub2_dim/P"/>
</dbReference>
<dbReference type="PANTHER" id="PTHR41523">
    <property type="entry name" value="TWO-COMPONENT SYSTEM SENSOR PROTEIN"/>
    <property type="match status" value="1"/>
</dbReference>
<evidence type="ECO:0000259" key="9">
    <source>
        <dbReference type="PROSITE" id="PS50109"/>
    </source>
</evidence>